<dbReference type="SMART" id="SM00347">
    <property type="entry name" value="HTH_MARR"/>
    <property type="match status" value="1"/>
</dbReference>
<evidence type="ECO:0000259" key="5">
    <source>
        <dbReference type="PROSITE" id="PS50995"/>
    </source>
</evidence>
<accession>A0A1J5R0I5</accession>
<proteinExistence type="predicted"/>
<feature type="region of interest" description="Disordered" evidence="4">
    <location>
        <begin position="17"/>
        <end position="94"/>
    </location>
</feature>
<keyword evidence="3" id="KW-0804">Transcription</keyword>
<evidence type="ECO:0000256" key="3">
    <source>
        <dbReference type="ARBA" id="ARBA00023163"/>
    </source>
</evidence>
<dbReference type="InterPro" id="IPR023187">
    <property type="entry name" value="Tscrpt_reg_MarR-type_CS"/>
</dbReference>
<evidence type="ECO:0000256" key="1">
    <source>
        <dbReference type="ARBA" id="ARBA00023015"/>
    </source>
</evidence>
<dbReference type="GO" id="GO:0003677">
    <property type="term" value="F:DNA binding"/>
    <property type="evidence" value="ECO:0007669"/>
    <property type="project" value="UniProtKB-KW"/>
</dbReference>
<dbReference type="SUPFAM" id="SSF46785">
    <property type="entry name" value="Winged helix' DNA-binding domain"/>
    <property type="match status" value="1"/>
</dbReference>
<dbReference type="InterPro" id="IPR000835">
    <property type="entry name" value="HTH_MarR-typ"/>
</dbReference>
<dbReference type="PROSITE" id="PS01117">
    <property type="entry name" value="HTH_MARR_1"/>
    <property type="match status" value="1"/>
</dbReference>
<evidence type="ECO:0000313" key="6">
    <source>
        <dbReference type="EMBL" id="OIQ89457.1"/>
    </source>
</evidence>
<dbReference type="Pfam" id="PF01047">
    <property type="entry name" value="MarR"/>
    <property type="match status" value="1"/>
</dbReference>
<dbReference type="GO" id="GO:0006950">
    <property type="term" value="P:response to stress"/>
    <property type="evidence" value="ECO:0007669"/>
    <property type="project" value="TreeGrafter"/>
</dbReference>
<dbReference type="PANTHER" id="PTHR33164">
    <property type="entry name" value="TRANSCRIPTIONAL REGULATOR, MARR FAMILY"/>
    <property type="match status" value="1"/>
</dbReference>
<dbReference type="GO" id="GO:0003700">
    <property type="term" value="F:DNA-binding transcription factor activity"/>
    <property type="evidence" value="ECO:0007669"/>
    <property type="project" value="InterPro"/>
</dbReference>
<keyword evidence="2" id="KW-0238">DNA-binding</keyword>
<sequence>MALSAATGARCVLAETSGGLSTRTRRVSGRASRGGQGHTGHSVAGAGNAVTISTVTPSMSHSRTTTQMAVQPLTDSHPGDGASPAPGRPTLPLETGLGFRLARLTRTLRSQWAGVLEPLELTTAQAAVLRAVATEPGRSLRSLARTLATDPMNAKRCVDHLEQRGLLRSEHRGEDRRSRALILTDSGQLLAARLDTLACDQDQRLEQWLGGAEHRSRLATALGRLEARLDLTTPGDAGDSR</sequence>
<dbReference type="InterPro" id="IPR039422">
    <property type="entry name" value="MarR/SlyA-like"/>
</dbReference>
<dbReference type="InterPro" id="IPR036388">
    <property type="entry name" value="WH-like_DNA-bd_sf"/>
</dbReference>
<dbReference type="PANTHER" id="PTHR33164:SF89">
    <property type="entry name" value="MARR FAMILY REGULATORY PROTEIN"/>
    <property type="match status" value="1"/>
</dbReference>
<gene>
    <name evidence="6" type="primary">slyA_12</name>
    <name evidence="6" type="ORF">GALL_286370</name>
</gene>
<comment type="caution">
    <text evidence="6">The sequence shown here is derived from an EMBL/GenBank/DDBJ whole genome shotgun (WGS) entry which is preliminary data.</text>
</comment>
<dbReference type="AlphaFoldDB" id="A0A1J5R0I5"/>
<dbReference type="EMBL" id="MLJW01000329">
    <property type="protein sequence ID" value="OIQ89457.1"/>
    <property type="molecule type" value="Genomic_DNA"/>
</dbReference>
<dbReference type="InterPro" id="IPR036390">
    <property type="entry name" value="WH_DNA-bd_sf"/>
</dbReference>
<protein>
    <submittedName>
        <fullName evidence="6">Transcriptional regulator SlyA</fullName>
    </submittedName>
</protein>
<evidence type="ECO:0000256" key="4">
    <source>
        <dbReference type="SAM" id="MobiDB-lite"/>
    </source>
</evidence>
<feature type="domain" description="HTH marR-type" evidence="5">
    <location>
        <begin position="94"/>
        <end position="227"/>
    </location>
</feature>
<keyword evidence="1" id="KW-0805">Transcription regulation</keyword>
<feature type="compositionally biased region" description="Polar residues" evidence="4">
    <location>
        <begin position="50"/>
        <end position="69"/>
    </location>
</feature>
<reference evidence="6" key="1">
    <citation type="submission" date="2016-10" db="EMBL/GenBank/DDBJ databases">
        <title>Sequence of Gallionella enrichment culture.</title>
        <authorList>
            <person name="Poehlein A."/>
            <person name="Muehling M."/>
            <person name="Daniel R."/>
        </authorList>
    </citation>
    <scope>NUCLEOTIDE SEQUENCE</scope>
</reference>
<name>A0A1J5R0I5_9ZZZZ</name>
<organism evidence="6">
    <name type="scientific">mine drainage metagenome</name>
    <dbReference type="NCBI Taxonomy" id="410659"/>
    <lineage>
        <taxon>unclassified sequences</taxon>
        <taxon>metagenomes</taxon>
        <taxon>ecological metagenomes</taxon>
    </lineage>
</organism>
<dbReference type="PROSITE" id="PS50995">
    <property type="entry name" value="HTH_MARR_2"/>
    <property type="match status" value="1"/>
</dbReference>
<evidence type="ECO:0000256" key="2">
    <source>
        <dbReference type="ARBA" id="ARBA00023125"/>
    </source>
</evidence>
<dbReference type="Gene3D" id="1.10.10.10">
    <property type="entry name" value="Winged helix-like DNA-binding domain superfamily/Winged helix DNA-binding domain"/>
    <property type="match status" value="1"/>
</dbReference>